<dbReference type="GO" id="GO:0006355">
    <property type="term" value="P:regulation of DNA-templated transcription"/>
    <property type="evidence" value="ECO:0007669"/>
    <property type="project" value="InterPro"/>
</dbReference>
<dbReference type="EC" id="2.7.13.3" evidence="2"/>
<feature type="domain" description="Histidine kinase" evidence="11">
    <location>
        <begin position="740"/>
        <end position="963"/>
    </location>
</feature>
<keyword evidence="7" id="KW-0067">ATP-binding</keyword>
<dbReference type="InterPro" id="IPR001610">
    <property type="entry name" value="PAC"/>
</dbReference>
<dbReference type="SUPFAM" id="SSF47384">
    <property type="entry name" value="Homodimeric domain of signal transducing histidine kinase"/>
    <property type="match status" value="1"/>
</dbReference>
<evidence type="ECO:0000256" key="8">
    <source>
        <dbReference type="ARBA" id="ARBA00023012"/>
    </source>
</evidence>
<dbReference type="InterPro" id="IPR003661">
    <property type="entry name" value="HisK_dim/P_dom"/>
</dbReference>
<evidence type="ECO:0000256" key="4">
    <source>
        <dbReference type="ARBA" id="ARBA00022679"/>
    </source>
</evidence>
<feature type="domain" description="PAC" evidence="14">
    <location>
        <begin position="551"/>
        <end position="602"/>
    </location>
</feature>
<dbReference type="GO" id="GO:0005524">
    <property type="term" value="F:ATP binding"/>
    <property type="evidence" value="ECO:0007669"/>
    <property type="project" value="UniProtKB-KW"/>
</dbReference>
<feature type="domain" description="PAC" evidence="14">
    <location>
        <begin position="304"/>
        <end position="355"/>
    </location>
</feature>
<dbReference type="Proteomes" id="UP000004491">
    <property type="component" value="Unassembled WGS sequence"/>
</dbReference>
<comment type="caution">
    <text evidence="15">The sequence shown here is derived from an EMBL/GenBank/DDBJ whole genome shotgun (WGS) entry which is preliminary data.</text>
</comment>
<dbReference type="PROSITE" id="PS50110">
    <property type="entry name" value="RESPONSE_REGULATORY"/>
    <property type="match status" value="1"/>
</dbReference>
<sequence>MQHKQRHDRSHTQVTKTSHSPLRTIVIVTLIVVAAMAILAASSAVALRIANKSAPLIDASMEVKYELSLFHLWFEELVQQDPTVDKEQVWQHLNQARWYANTMLQGGESSHVKFQALDDPALRSMIRNTLDQIDRLEAVGLARLKRAQSSLAGSNQDQLFDKVFAEVLKIADDVETAVYRNMATQIRQFERLVYILGAVVMLVGLAGGILFFLIERRRRSDYTLLQESETRFRRLFENTAAISVQGYDRNRRVIYWNPASETLYGFTADEAIGQQLEDLIIPGEMREGMIAAIDAWIDDGTEIPSSEITLRRADGSPIQVFSNHVMLRTHNNEPEMYCIDIDLTERKRAEAQARQHELVLNSVFQALPDLFFLMDQDGTIRDYRAPQAADLYVPPETFLGKRMQDVLPPTLAAQFNENRAVVSERGGLTTYEYTLELPHGLRLFEARLSQLPDSPQLIAVIRDITERRRAEEALAKSAQEWTHAMDFFEDAIYLIDLDDKLVRANQAFYKLTGLTPELAIGMEITSIIHPQEEAEPCPVCAARIARSDKYITMEANHPHNPTGRPIEVMVRTIRDDTGSPLGVLMGMHDLTRARQAQQALRESEERYRTIFEGAPEGVWLIGPDHRTLEVNQRLCEMLGYRADEMIGRTPLDFADEENQKIFRGQAAKIETTDRRNYEVELRHRDGHNIPAHFNAITLHTDKGGVLASVAFVTDLTEQKITEQALRRAQKMDAIGQLTGGIAHDFNNLLGIIIGNLDFLKRLLPEDDKSLKRVESASKAALRAADLTRQLLGFSRKQAQEARPTNINQVIRDMDSLIARSVTPEVEVELQLADHPWLTRIDPGDLEDALLNLILNARDAMPQGGKLTIETANKRLDKTYAGLNPAITPGDYLQLAVSDTGSGIPKEILEQIFEPFFTTKPSDKGTGLGLSMVYGFARRSNGYVKAYSEPGIGTTIRIYLPRSIEKSEMIPQTSISETRLTPGHGTILVVDDEDNLLDLARDYLEETGYKVHTATRATEALALLESEDDINLLFSDVVMPGGMNGYELAEQAYKLYPNLKILLTSGFTKKVAARHSQAHFAANLLSKPYSRDDLIKRIQDVLDGE</sequence>
<evidence type="ECO:0000256" key="10">
    <source>
        <dbReference type="SAM" id="Phobius"/>
    </source>
</evidence>
<keyword evidence="10" id="KW-0472">Membrane</keyword>
<feature type="domain" description="PAS" evidence="13">
    <location>
        <begin position="228"/>
        <end position="282"/>
    </location>
</feature>
<dbReference type="InterPro" id="IPR036097">
    <property type="entry name" value="HisK_dim/P_sf"/>
</dbReference>
<keyword evidence="8" id="KW-0902">Two-component regulatory system</keyword>
<evidence type="ECO:0000256" key="3">
    <source>
        <dbReference type="ARBA" id="ARBA00022553"/>
    </source>
</evidence>
<feature type="domain" description="PAC" evidence="14">
    <location>
        <begin position="675"/>
        <end position="727"/>
    </location>
</feature>
<dbReference type="Gene3D" id="3.30.450.20">
    <property type="entry name" value="PAS domain"/>
    <property type="match status" value="4"/>
</dbReference>
<keyword evidence="16" id="KW-1185">Reference proteome</keyword>
<dbReference type="SMART" id="SM00086">
    <property type="entry name" value="PAC"/>
    <property type="match status" value="3"/>
</dbReference>
<dbReference type="SMART" id="SM00388">
    <property type="entry name" value="HisKA"/>
    <property type="match status" value="1"/>
</dbReference>
<dbReference type="SMART" id="SM00448">
    <property type="entry name" value="REC"/>
    <property type="match status" value="1"/>
</dbReference>
<dbReference type="PATRIC" id="fig|1048808.3.peg.1336"/>
<dbReference type="PANTHER" id="PTHR43065">
    <property type="entry name" value="SENSOR HISTIDINE KINASE"/>
    <property type="match status" value="1"/>
</dbReference>
<dbReference type="Pfam" id="PF02518">
    <property type="entry name" value="HATPase_c"/>
    <property type="match status" value="1"/>
</dbReference>
<dbReference type="Gene3D" id="3.30.565.10">
    <property type="entry name" value="Histidine kinase-like ATPase, C-terminal domain"/>
    <property type="match status" value="1"/>
</dbReference>
<keyword evidence="10" id="KW-1133">Transmembrane helix</keyword>
<evidence type="ECO:0000256" key="1">
    <source>
        <dbReference type="ARBA" id="ARBA00000085"/>
    </source>
</evidence>
<dbReference type="PROSITE" id="PS50113">
    <property type="entry name" value="PAC"/>
    <property type="match status" value="3"/>
</dbReference>
<dbReference type="SUPFAM" id="SSF52172">
    <property type="entry name" value="CheY-like"/>
    <property type="match status" value="1"/>
</dbReference>
<proteinExistence type="predicted"/>
<dbReference type="Gene3D" id="1.10.287.130">
    <property type="match status" value="1"/>
</dbReference>
<dbReference type="Pfam" id="PF00072">
    <property type="entry name" value="Response_reg"/>
    <property type="match status" value="1"/>
</dbReference>
<dbReference type="EMBL" id="AFOC01000031">
    <property type="protein sequence ID" value="EGV51600.1"/>
    <property type="molecule type" value="Genomic_DNA"/>
</dbReference>
<dbReference type="PROSITE" id="PS50109">
    <property type="entry name" value="HIS_KIN"/>
    <property type="match status" value="1"/>
</dbReference>
<keyword evidence="10" id="KW-0812">Transmembrane</keyword>
<keyword evidence="3 9" id="KW-0597">Phosphoprotein</keyword>
<dbReference type="SMART" id="SM00387">
    <property type="entry name" value="HATPase_c"/>
    <property type="match status" value="1"/>
</dbReference>
<dbReference type="SMART" id="SM00091">
    <property type="entry name" value="PAS"/>
    <property type="match status" value="4"/>
</dbReference>
<dbReference type="CDD" id="cd00082">
    <property type="entry name" value="HisKA"/>
    <property type="match status" value="1"/>
</dbReference>
<dbReference type="InterPro" id="IPR003594">
    <property type="entry name" value="HATPase_dom"/>
</dbReference>
<dbReference type="InterPro" id="IPR005467">
    <property type="entry name" value="His_kinase_dom"/>
</dbReference>
<evidence type="ECO:0000256" key="9">
    <source>
        <dbReference type="PROSITE-ProRule" id="PRU00169"/>
    </source>
</evidence>
<dbReference type="SUPFAM" id="SSF55874">
    <property type="entry name" value="ATPase domain of HSP90 chaperone/DNA topoisomerase II/histidine kinase"/>
    <property type="match status" value="1"/>
</dbReference>
<feature type="domain" description="PAS" evidence="13">
    <location>
        <begin position="603"/>
        <end position="676"/>
    </location>
</feature>
<evidence type="ECO:0000259" key="14">
    <source>
        <dbReference type="PROSITE" id="PS50113"/>
    </source>
</evidence>
<evidence type="ECO:0000313" key="16">
    <source>
        <dbReference type="Proteomes" id="UP000004491"/>
    </source>
</evidence>
<accession>G2DCL6</accession>
<dbReference type="InterPro" id="IPR035965">
    <property type="entry name" value="PAS-like_dom_sf"/>
</dbReference>
<dbReference type="NCBIfam" id="TIGR00229">
    <property type="entry name" value="sensory_box"/>
    <property type="match status" value="3"/>
</dbReference>
<dbReference type="CDD" id="cd00130">
    <property type="entry name" value="PAS"/>
    <property type="match status" value="3"/>
</dbReference>
<dbReference type="InterPro" id="IPR036890">
    <property type="entry name" value="HATPase_C_sf"/>
</dbReference>
<dbReference type="InterPro" id="IPR013656">
    <property type="entry name" value="PAS_4"/>
</dbReference>
<comment type="catalytic activity">
    <reaction evidence="1">
        <text>ATP + protein L-histidine = ADP + protein N-phospho-L-histidine.</text>
        <dbReference type="EC" id="2.7.13.3"/>
    </reaction>
</comment>
<evidence type="ECO:0000256" key="5">
    <source>
        <dbReference type="ARBA" id="ARBA00022741"/>
    </source>
</evidence>
<dbReference type="PRINTS" id="PR00344">
    <property type="entry name" value="BCTRLSENSOR"/>
</dbReference>
<keyword evidence="4" id="KW-0808">Transferase</keyword>
<dbReference type="PANTHER" id="PTHR43065:SF42">
    <property type="entry name" value="TWO-COMPONENT SENSOR PPRA"/>
    <property type="match status" value="1"/>
</dbReference>
<dbReference type="Pfam" id="PF13426">
    <property type="entry name" value="PAS_9"/>
    <property type="match status" value="1"/>
</dbReference>
<evidence type="ECO:0000256" key="7">
    <source>
        <dbReference type="ARBA" id="ARBA00022840"/>
    </source>
</evidence>
<feature type="transmembrane region" description="Helical" evidence="10">
    <location>
        <begin position="25"/>
        <end position="47"/>
    </location>
</feature>
<dbReference type="Pfam" id="PF00989">
    <property type="entry name" value="PAS"/>
    <property type="match status" value="1"/>
</dbReference>
<dbReference type="InterPro" id="IPR001789">
    <property type="entry name" value="Sig_transdc_resp-reg_receiver"/>
</dbReference>
<organism evidence="15 16">
    <name type="scientific">endosymbiont of Riftia pachyptila</name>
    <name type="common">vent Ph05</name>
    <dbReference type="NCBI Taxonomy" id="1048808"/>
    <lineage>
        <taxon>Bacteria</taxon>
        <taxon>Pseudomonadati</taxon>
        <taxon>Pseudomonadota</taxon>
        <taxon>Gammaproteobacteria</taxon>
        <taxon>sulfur-oxidizing symbionts</taxon>
    </lineage>
</organism>
<dbReference type="GO" id="GO:0000155">
    <property type="term" value="F:phosphorelay sensor kinase activity"/>
    <property type="evidence" value="ECO:0007669"/>
    <property type="project" value="InterPro"/>
</dbReference>
<dbReference type="Pfam" id="PF08448">
    <property type="entry name" value="PAS_4"/>
    <property type="match status" value="2"/>
</dbReference>
<dbReference type="InterPro" id="IPR013767">
    <property type="entry name" value="PAS_fold"/>
</dbReference>
<name>G2DCL6_9GAMM</name>
<keyword evidence="5" id="KW-0547">Nucleotide-binding</keyword>
<dbReference type="SUPFAM" id="SSF55785">
    <property type="entry name" value="PYP-like sensor domain (PAS domain)"/>
    <property type="match status" value="4"/>
</dbReference>
<dbReference type="Pfam" id="PF00512">
    <property type="entry name" value="HisKA"/>
    <property type="match status" value="1"/>
</dbReference>
<dbReference type="InterPro" id="IPR000700">
    <property type="entry name" value="PAS-assoc_C"/>
</dbReference>
<feature type="modified residue" description="4-aspartylphosphate" evidence="9">
    <location>
        <position position="1035"/>
    </location>
</feature>
<evidence type="ECO:0000256" key="2">
    <source>
        <dbReference type="ARBA" id="ARBA00012438"/>
    </source>
</evidence>
<feature type="domain" description="PAS" evidence="13">
    <location>
        <begin position="477"/>
        <end position="532"/>
    </location>
</feature>
<dbReference type="Gene3D" id="3.40.50.2300">
    <property type="match status" value="1"/>
</dbReference>
<evidence type="ECO:0000259" key="11">
    <source>
        <dbReference type="PROSITE" id="PS50109"/>
    </source>
</evidence>
<reference evidence="15" key="1">
    <citation type="journal article" date="2011" name="ISME J.">
        <title>The endosymbionts of the deep-sea tubeworms Riftia pachyptila and Tevnia jerichonana share an identical physiology as revealed by proteogenomic analyses.</title>
        <authorList>
            <person name="Gardebrecht A."/>
            <person name="Markert S."/>
            <person name="Felbeck H."/>
            <person name="Thuermer A."/>
            <person name="Albrecht D."/>
            <person name="Wollherr A."/>
            <person name="Kabisch J."/>
            <person name="Lehmann R."/>
            <person name="Daniel R."/>
            <person name="Liesegang H."/>
            <person name="Hecker M."/>
            <person name="Sievert S.M."/>
            <person name="Schweder T."/>
        </authorList>
    </citation>
    <scope>NUCLEOTIDE SEQUENCE [LARGE SCALE GENOMIC DNA]</scope>
</reference>
<dbReference type="InterPro" id="IPR011006">
    <property type="entry name" value="CheY-like_superfamily"/>
</dbReference>
<protein>
    <recommendedName>
        <fullName evidence="2">histidine kinase</fullName>
        <ecNumber evidence="2">2.7.13.3</ecNumber>
    </recommendedName>
</protein>
<dbReference type="InterPro" id="IPR000014">
    <property type="entry name" value="PAS"/>
</dbReference>
<gene>
    <name evidence="15" type="ORF">Rifp1Sym_bd00020</name>
</gene>
<dbReference type="AlphaFoldDB" id="G2DCL6"/>
<evidence type="ECO:0000259" key="12">
    <source>
        <dbReference type="PROSITE" id="PS50110"/>
    </source>
</evidence>
<dbReference type="InterPro" id="IPR004358">
    <property type="entry name" value="Sig_transdc_His_kin-like_C"/>
</dbReference>
<evidence type="ECO:0000259" key="13">
    <source>
        <dbReference type="PROSITE" id="PS50112"/>
    </source>
</evidence>
<evidence type="ECO:0000256" key="6">
    <source>
        <dbReference type="ARBA" id="ARBA00022777"/>
    </source>
</evidence>
<feature type="transmembrane region" description="Helical" evidence="10">
    <location>
        <begin position="192"/>
        <end position="214"/>
    </location>
</feature>
<keyword evidence="6 15" id="KW-0418">Kinase</keyword>
<evidence type="ECO:0000313" key="15">
    <source>
        <dbReference type="EMBL" id="EGV51600.1"/>
    </source>
</evidence>
<feature type="domain" description="Response regulatory" evidence="12">
    <location>
        <begin position="985"/>
        <end position="1101"/>
    </location>
</feature>
<dbReference type="PROSITE" id="PS50112">
    <property type="entry name" value="PAS"/>
    <property type="match status" value="3"/>
</dbReference>